<comment type="caution">
    <text evidence="9">The sequence shown here is derived from an EMBL/GenBank/DDBJ whole genome shotgun (WGS) entry which is preliminary data.</text>
</comment>
<evidence type="ECO:0000313" key="9">
    <source>
        <dbReference type="EMBL" id="KYH25465.1"/>
    </source>
</evidence>
<feature type="compositionally biased region" description="Acidic residues" evidence="7">
    <location>
        <begin position="35"/>
        <end position="49"/>
    </location>
</feature>
<dbReference type="GO" id="GO:0016020">
    <property type="term" value="C:membrane"/>
    <property type="evidence" value="ECO:0007669"/>
    <property type="project" value="UniProtKB-SubCell"/>
</dbReference>
<organism evidence="9 10">
    <name type="scientific">Halalkalicoccus paucihalophilus</name>
    <dbReference type="NCBI Taxonomy" id="1008153"/>
    <lineage>
        <taxon>Archaea</taxon>
        <taxon>Methanobacteriati</taxon>
        <taxon>Methanobacteriota</taxon>
        <taxon>Stenosarchaea group</taxon>
        <taxon>Halobacteria</taxon>
        <taxon>Halobacteriales</taxon>
        <taxon>Halococcaceae</taxon>
        <taxon>Halalkalicoccus</taxon>
    </lineage>
</organism>
<dbReference type="GO" id="GO:0005507">
    <property type="term" value="F:copper ion binding"/>
    <property type="evidence" value="ECO:0007669"/>
    <property type="project" value="InterPro"/>
</dbReference>
<dbReference type="AlphaFoldDB" id="A0A151ACV0"/>
<dbReference type="GO" id="GO:0009055">
    <property type="term" value="F:electron transfer activity"/>
    <property type="evidence" value="ECO:0007669"/>
    <property type="project" value="InterPro"/>
</dbReference>
<dbReference type="PATRIC" id="fig|1008153.3.peg.2177"/>
<keyword evidence="10" id="KW-1185">Reference proteome</keyword>
<keyword evidence="4" id="KW-0249">Electron transport</keyword>
<dbReference type="CDD" id="cd04220">
    <property type="entry name" value="Halocyanin"/>
    <property type="match status" value="1"/>
</dbReference>
<evidence type="ECO:0000256" key="1">
    <source>
        <dbReference type="ARBA" id="ARBA00004370"/>
    </source>
</evidence>
<keyword evidence="2" id="KW-0813">Transport</keyword>
<dbReference type="InterPro" id="IPR000923">
    <property type="entry name" value="BlueCu_1"/>
</dbReference>
<dbReference type="NCBIfam" id="TIGR03102">
    <property type="entry name" value="halo_cynanin"/>
    <property type="match status" value="1"/>
</dbReference>
<dbReference type="PANTHER" id="PTHR34192">
    <property type="entry name" value="PLASTOCYANIN MAJOR ISOFORM, CHLOROPLASTIC-RELATED"/>
    <property type="match status" value="1"/>
</dbReference>
<dbReference type="InterPro" id="IPR017533">
    <property type="entry name" value="Halocyanin"/>
</dbReference>
<dbReference type="Pfam" id="PF00127">
    <property type="entry name" value="Copper-bind"/>
    <property type="match status" value="1"/>
</dbReference>
<dbReference type="SUPFAM" id="SSF49503">
    <property type="entry name" value="Cupredoxins"/>
    <property type="match status" value="1"/>
</dbReference>
<dbReference type="PANTHER" id="PTHR34192:SF10">
    <property type="entry name" value="PLASTOCYANIN MAJOR ISOFORM, CHLOROPLASTIC-RELATED"/>
    <property type="match status" value="1"/>
</dbReference>
<evidence type="ECO:0000256" key="5">
    <source>
        <dbReference type="ARBA" id="ARBA00023008"/>
    </source>
</evidence>
<dbReference type="RefSeq" id="WP_066382289.1">
    <property type="nucleotide sequence ID" value="NZ_LTAZ01000005.1"/>
</dbReference>
<evidence type="ECO:0000256" key="4">
    <source>
        <dbReference type="ARBA" id="ARBA00022982"/>
    </source>
</evidence>
<proteinExistence type="predicted"/>
<protein>
    <submittedName>
        <fullName evidence="9">Halocyanin</fullName>
    </submittedName>
</protein>
<evidence type="ECO:0000256" key="6">
    <source>
        <dbReference type="ARBA" id="ARBA00023136"/>
    </source>
</evidence>
<gene>
    <name evidence="9" type="primary">hcy_1</name>
    <name evidence="9" type="ORF">HAPAU_21370</name>
</gene>
<keyword evidence="6" id="KW-0472">Membrane</keyword>
<dbReference type="Proteomes" id="UP000075321">
    <property type="component" value="Unassembled WGS sequence"/>
</dbReference>
<dbReference type="InterPro" id="IPR008972">
    <property type="entry name" value="Cupredoxin"/>
</dbReference>
<evidence type="ECO:0000313" key="10">
    <source>
        <dbReference type="Proteomes" id="UP000075321"/>
    </source>
</evidence>
<comment type="subcellular location">
    <subcellularLocation>
        <location evidence="1">Membrane</location>
    </subcellularLocation>
</comment>
<evidence type="ECO:0000256" key="3">
    <source>
        <dbReference type="ARBA" id="ARBA00022723"/>
    </source>
</evidence>
<evidence type="ECO:0000259" key="8">
    <source>
        <dbReference type="Pfam" id="PF00127"/>
    </source>
</evidence>
<evidence type="ECO:0000256" key="7">
    <source>
        <dbReference type="SAM" id="MobiDB-lite"/>
    </source>
</evidence>
<name>A0A151ACV0_9EURY</name>
<accession>A0A151ACV0</accession>
<evidence type="ECO:0000256" key="2">
    <source>
        <dbReference type="ARBA" id="ARBA00022448"/>
    </source>
</evidence>
<sequence length="160" mass="16873">MTPEPSLDRRGVLRTVGTLSIAALAGCTGGNGGDDGPDYETVPDEEEPDYGGWLDPASNYEGTADRRGQSEVTVEVGTGSRGQSFSPAAIMVDPGTTVVWEWTGDGGGHNVAEEKGAYESPIETEEGFTFKHTFEEPGTSRYTCIPHDAQGMRGAVAVTE</sequence>
<dbReference type="Gene3D" id="2.60.40.420">
    <property type="entry name" value="Cupredoxins - blue copper proteins"/>
    <property type="match status" value="1"/>
</dbReference>
<dbReference type="OrthoDB" id="11088at2157"/>
<keyword evidence="3" id="KW-0479">Metal-binding</keyword>
<feature type="region of interest" description="Disordered" evidence="7">
    <location>
        <begin position="24"/>
        <end position="89"/>
    </location>
</feature>
<dbReference type="EMBL" id="LTAZ01000005">
    <property type="protein sequence ID" value="KYH25465.1"/>
    <property type="molecule type" value="Genomic_DNA"/>
</dbReference>
<reference evidence="9 10" key="1">
    <citation type="submission" date="2016-02" db="EMBL/GenBank/DDBJ databases">
        <title>Genome sequence of Halalkalicoccus paucihalophilus DSM 24557.</title>
        <authorList>
            <person name="Poehlein A."/>
            <person name="Daniel R."/>
        </authorList>
    </citation>
    <scope>NUCLEOTIDE SEQUENCE [LARGE SCALE GENOMIC DNA]</scope>
    <source>
        <strain evidence="9 10">DSM 24557</strain>
    </source>
</reference>
<keyword evidence="5" id="KW-0186">Copper</keyword>
<feature type="domain" description="Blue (type 1) copper" evidence="8">
    <location>
        <begin position="73"/>
        <end position="158"/>
    </location>
</feature>